<comment type="catalytic activity">
    <reaction evidence="9 10">
        <text>N(6)-[(R)-dihydrolipoyl]-L-lysyl-[protein] + NAD(+) = N(6)-[(R)-lipoyl]-L-lysyl-[protein] + NADH + H(+)</text>
        <dbReference type="Rhea" id="RHEA:15045"/>
        <dbReference type="Rhea" id="RHEA-COMP:10474"/>
        <dbReference type="Rhea" id="RHEA-COMP:10475"/>
        <dbReference type="ChEBI" id="CHEBI:15378"/>
        <dbReference type="ChEBI" id="CHEBI:57540"/>
        <dbReference type="ChEBI" id="CHEBI:57945"/>
        <dbReference type="ChEBI" id="CHEBI:83099"/>
        <dbReference type="ChEBI" id="CHEBI:83100"/>
        <dbReference type="EC" id="1.8.1.4"/>
    </reaction>
</comment>
<dbReference type="GO" id="GO:0006103">
    <property type="term" value="P:2-oxoglutarate metabolic process"/>
    <property type="evidence" value="ECO:0007669"/>
    <property type="project" value="TreeGrafter"/>
</dbReference>
<comment type="miscellaneous">
    <text evidence="10">The active site is a redox-active disulfide bond.</text>
</comment>
<comment type="cofactor">
    <cofactor evidence="10">
        <name>FAD</name>
        <dbReference type="ChEBI" id="CHEBI:57692"/>
    </cofactor>
    <text evidence="10">Binds 1 FAD per subunit.</text>
</comment>
<dbReference type="EMBL" id="CP133772">
    <property type="protein sequence ID" value="WYY00938.1"/>
    <property type="molecule type" value="Genomic_DNA"/>
</dbReference>
<dbReference type="PRINTS" id="PR00411">
    <property type="entry name" value="PNDRDTASEI"/>
</dbReference>
<dbReference type="InterPro" id="IPR023753">
    <property type="entry name" value="FAD/NAD-binding_dom"/>
</dbReference>
<dbReference type="PROSITE" id="PS00076">
    <property type="entry name" value="PYRIDINE_REDOX_1"/>
    <property type="match status" value="1"/>
</dbReference>
<name>A0AAX4NIT5_9ARCH</name>
<dbReference type="Pfam" id="PF07992">
    <property type="entry name" value="Pyr_redox_2"/>
    <property type="match status" value="1"/>
</dbReference>
<accession>A0AAX4NIT5</accession>
<keyword evidence="6 10" id="KW-0520">NAD</keyword>
<sequence>MRYDAAIIGSGPGGYAAAIRLGQHGRKVLLIEKDRIGGECLNYGCIPSKALIELANSMHYLKGMPGANPSFNLNLKEWQTWKWTMINRLTSGVETLCKSYGVEIVKGTGLILDEHHLSVSEATYEFENLIVATGSSPVKINGIDSPLYNREILDLQEVPRRLVIIGGGYIGIELGMAFAKLGSQVTVVEMLDKILTGADPDLVRPIERRLKELNVGILTSNRVRKVEKSGEYSVELENGEILKADQVLLTVGRRPNVTGFGLERLNLQMDGPFIKTDRHMRTSLPNVYAIGDVAGQPMLAHKAYYDAEVASDNICGMDSVVDYRAMPFVIYTDPEVAYTGKKSVSESSFPTAANGRSLTMNNTLGSVHIYADSKGIVTGGAVVAPHASELISEISLAVESGLMAMDIGLTIHPHPTVSEGVKEAAEMIYGKPLHFKPRD</sequence>
<dbReference type="InterPro" id="IPR012999">
    <property type="entry name" value="Pyr_OxRdtase_I_AS"/>
</dbReference>
<evidence type="ECO:0000259" key="12">
    <source>
        <dbReference type="Pfam" id="PF07992"/>
    </source>
</evidence>
<evidence type="ECO:0000256" key="9">
    <source>
        <dbReference type="ARBA" id="ARBA00049187"/>
    </source>
</evidence>
<keyword evidence="8 10" id="KW-0676">Redox-active center</keyword>
<dbReference type="SUPFAM" id="SSF51905">
    <property type="entry name" value="FAD/NAD(P)-binding domain"/>
    <property type="match status" value="1"/>
</dbReference>
<dbReference type="InterPro" id="IPR006258">
    <property type="entry name" value="Lipoamide_DH"/>
</dbReference>
<dbReference type="EC" id="1.8.1.4" evidence="2 10"/>
<dbReference type="InterPro" id="IPR016156">
    <property type="entry name" value="FAD/NAD-linked_Rdtase_dimer_sf"/>
</dbReference>
<keyword evidence="4 10" id="KW-0274">FAD</keyword>
<dbReference type="GO" id="GO:0050660">
    <property type="term" value="F:flavin adenine dinucleotide binding"/>
    <property type="evidence" value="ECO:0007669"/>
    <property type="project" value="InterPro"/>
</dbReference>
<dbReference type="PANTHER" id="PTHR22912">
    <property type="entry name" value="DISULFIDE OXIDOREDUCTASE"/>
    <property type="match status" value="1"/>
</dbReference>
<dbReference type="InterPro" id="IPR036188">
    <property type="entry name" value="FAD/NAD-bd_sf"/>
</dbReference>
<keyword evidence="7" id="KW-1015">Disulfide bond</keyword>
<keyword evidence="3 10" id="KW-0285">Flavoprotein</keyword>
<dbReference type="NCBIfam" id="TIGR01350">
    <property type="entry name" value="lipoamide_DH"/>
    <property type="match status" value="1"/>
</dbReference>
<proteinExistence type="inferred from homology"/>
<comment type="similarity">
    <text evidence="1 10">Belongs to the class-I pyridine nucleotide-disulfide oxidoreductase family.</text>
</comment>
<dbReference type="InterPro" id="IPR004099">
    <property type="entry name" value="Pyr_nucl-diS_OxRdtase_dimer"/>
</dbReference>
<evidence type="ECO:0000256" key="5">
    <source>
        <dbReference type="ARBA" id="ARBA00023002"/>
    </source>
</evidence>
<evidence type="ECO:0000313" key="13">
    <source>
        <dbReference type="EMBL" id="WYY00938.1"/>
    </source>
</evidence>
<dbReference type="Gene3D" id="3.30.390.30">
    <property type="match status" value="1"/>
</dbReference>
<keyword evidence="5 10" id="KW-0560">Oxidoreductase</keyword>
<organism evidence="13 14">
    <name type="scientific">Oxyplasma meridianum</name>
    <dbReference type="NCBI Taxonomy" id="3073602"/>
    <lineage>
        <taxon>Archaea</taxon>
        <taxon>Methanobacteriati</taxon>
        <taxon>Thermoplasmatota</taxon>
        <taxon>Thermoplasmata</taxon>
        <taxon>Thermoplasmatales</taxon>
        <taxon>Thermoplasmataceae</taxon>
        <taxon>Oxyplasma</taxon>
    </lineage>
</organism>
<dbReference type="GO" id="GO:0004148">
    <property type="term" value="F:dihydrolipoyl dehydrogenase (NADH) activity"/>
    <property type="evidence" value="ECO:0007669"/>
    <property type="project" value="UniProtKB-EC"/>
</dbReference>
<dbReference type="PIRSF" id="PIRSF000350">
    <property type="entry name" value="Mercury_reductase_MerA"/>
    <property type="match status" value="1"/>
</dbReference>
<dbReference type="Proteomes" id="UP001451606">
    <property type="component" value="Chromosome"/>
</dbReference>
<evidence type="ECO:0000256" key="2">
    <source>
        <dbReference type="ARBA" id="ARBA00012608"/>
    </source>
</evidence>
<dbReference type="PANTHER" id="PTHR22912:SF160">
    <property type="entry name" value="DIHYDROLIPOYL DEHYDROGENASE"/>
    <property type="match status" value="1"/>
</dbReference>
<dbReference type="PRINTS" id="PR00368">
    <property type="entry name" value="FADPNR"/>
</dbReference>
<dbReference type="Pfam" id="PF02852">
    <property type="entry name" value="Pyr_redox_dim"/>
    <property type="match status" value="1"/>
</dbReference>
<evidence type="ECO:0000256" key="8">
    <source>
        <dbReference type="ARBA" id="ARBA00023284"/>
    </source>
</evidence>
<evidence type="ECO:0000256" key="1">
    <source>
        <dbReference type="ARBA" id="ARBA00007532"/>
    </source>
</evidence>
<dbReference type="RefSeq" id="WP_393971261.1">
    <property type="nucleotide sequence ID" value="NZ_CP133772.1"/>
</dbReference>
<dbReference type="InterPro" id="IPR001100">
    <property type="entry name" value="Pyr_nuc-diS_OxRdtase"/>
</dbReference>
<dbReference type="AlphaFoldDB" id="A0AAX4NIT5"/>
<dbReference type="InterPro" id="IPR050151">
    <property type="entry name" value="Class-I_Pyr_Nuc-Dis_Oxidored"/>
</dbReference>
<evidence type="ECO:0000256" key="7">
    <source>
        <dbReference type="ARBA" id="ARBA00023157"/>
    </source>
</evidence>
<evidence type="ECO:0000256" key="10">
    <source>
        <dbReference type="RuleBase" id="RU003692"/>
    </source>
</evidence>
<evidence type="ECO:0000256" key="6">
    <source>
        <dbReference type="ARBA" id="ARBA00023027"/>
    </source>
</evidence>
<dbReference type="Gene3D" id="3.50.50.60">
    <property type="entry name" value="FAD/NAD(P)-binding domain"/>
    <property type="match status" value="2"/>
</dbReference>
<reference evidence="13 14" key="1">
    <citation type="submission" date="2023-09" db="EMBL/GenBank/DDBJ databases">
        <authorList>
            <person name="Golyshina O.V."/>
            <person name="Lunev E.A."/>
            <person name="Bargiela R."/>
            <person name="Gaines M.C."/>
            <person name="Daum B."/>
            <person name="Bale N.J."/>
            <person name="Koenen M."/>
            <person name="Sinninghe Damst J.S."/>
            <person name="Yakimov M."/>
            <person name="Golyshin P.N."/>
        </authorList>
    </citation>
    <scope>NUCLEOTIDE SEQUENCE [LARGE SCALE GENOMIC DNA]</scope>
    <source>
        <strain evidence="13 14">M1</strain>
    </source>
</reference>
<feature type="domain" description="Pyridine nucleotide-disulphide oxidoreductase dimerisation" evidence="11">
    <location>
        <begin position="326"/>
        <end position="425"/>
    </location>
</feature>
<gene>
    <name evidence="13" type="primary">lpdA</name>
    <name evidence="13" type="ORF">OXIME_001529</name>
</gene>
<feature type="domain" description="FAD/NAD(P)-binding" evidence="12">
    <location>
        <begin position="3"/>
        <end position="306"/>
    </location>
</feature>
<dbReference type="KEGG" id="omr:OXIME_001529"/>
<protein>
    <recommendedName>
        <fullName evidence="2 10">Dihydrolipoyl dehydrogenase</fullName>
        <ecNumber evidence="2 10">1.8.1.4</ecNumber>
    </recommendedName>
</protein>
<evidence type="ECO:0000256" key="4">
    <source>
        <dbReference type="ARBA" id="ARBA00022827"/>
    </source>
</evidence>
<evidence type="ECO:0000313" key="14">
    <source>
        <dbReference type="Proteomes" id="UP001451606"/>
    </source>
</evidence>
<evidence type="ECO:0000259" key="11">
    <source>
        <dbReference type="Pfam" id="PF02852"/>
    </source>
</evidence>
<evidence type="ECO:0000256" key="3">
    <source>
        <dbReference type="ARBA" id="ARBA00022630"/>
    </source>
</evidence>
<keyword evidence="14" id="KW-1185">Reference proteome</keyword>
<dbReference type="GeneID" id="95968267"/>
<dbReference type="SUPFAM" id="SSF55424">
    <property type="entry name" value="FAD/NAD-linked reductases, dimerisation (C-terminal) domain"/>
    <property type="match status" value="1"/>
</dbReference>